<name>B4RFU3_PHEZH</name>
<gene>
    <name evidence="2" type="ordered locus">PHZ_c2346</name>
</gene>
<dbReference type="SUPFAM" id="SSF47413">
    <property type="entry name" value="lambda repressor-like DNA-binding domains"/>
    <property type="match status" value="1"/>
</dbReference>
<dbReference type="AlphaFoldDB" id="B4RFU3"/>
<sequence>MRTAIPKSSADRRAMLSTMLKALRRQRGLKAADVAGRMGMPLRSYEHFESGKGRIDVERIHQFAEVLDVDPYGIVLGLELASPSFALRCADNKAGTILLLALQDFDAGIGDELRALDPHTLMRHLTEAFDLLGQRARVRRVEVEAWMHDPAIVGPPRRDESS</sequence>
<evidence type="ECO:0000313" key="2">
    <source>
        <dbReference type="EMBL" id="ACG78756.1"/>
    </source>
</evidence>
<proteinExistence type="predicted"/>
<dbReference type="KEGG" id="pzu:PHZ_c2346"/>
<organism evidence="2 3">
    <name type="scientific">Phenylobacterium zucineum (strain HLK1)</name>
    <dbReference type="NCBI Taxonomy" id="450851"/>
    <lineage>
        <taxon>Bacteria</taxon>
        <taxon>Pseudomonadati</taxon>
        <taxon>Pseudomonadota</taxon>
        <taxon>Alphaproteobacteria</taxon>
        <taxon>Caulobacterales</taxon>
        <taxon>Caulobacteraceae</taxon>
        <taxon>Phenylobacterium</taxon>
    </lineage>
</organism>
<reference evidence="2 3" key="1">
    <citation type="journal article" date="2008" name="BMC Genomics">
        <title>Complete genome of Phenylobacterium zucineum - a novel facultative intracellular bacterium isolated from human erythroleukemia cell line K562.</title>
        <authorList>
            <person name="Luo Y."/>
            <person name="Xu X."/>
            <person name="Ding Z."/>
            <person name="Liu Z."/>
            <person name="Zhang B."/>
            <person name="Yan Z."/>
            <person name="Sun J."/>
            <person name="Hu S."/>
            <person name="Hu X."/>
        </authorList>
    </citation>
    <scope>NUCLEOTIDE SEQUENCE [LARGE SCALE GENOMIC DNA]</scope>
    <source>
        <strain evidence="2 3">HLK1</strain>
    </source>
</reference>
<dbReference type="Gene3D" id="1.10.260.40">
    <property type="entry name" value="lambda repressor-like DNA-binding domains"/>
    <property type="match status" value="1"/>
</dbReference>
<dbReference type="Proteomes" id="UP000001868">
    <property type="component" value="Chromosome"/>
</dbReference>
<dbReference type="PROSITE" id="PS50943">
    <property type="entry name" value="HTH_CROC1"/>
    <property type="match status" value="1"/>
</dbReference>
<protein>
    <submittedName>
        <fullName evidence="2">Transcriptional regulator, Cro/CI family</fullName>
    </submittedName>
</protein>
<feature type="domain" description="HTH cro/C1-type" evidence="1">
    <location>
        <begin position="20"/>
        <end position="74"/>
    </location>
</feature>
<evidence type="ECO:0000313" key="3">
    <source>
        <dbReference type="Proteomes" id="UP000001868"/>
    </source>
</evidence>
<keyword evidence="3" id="KW-1185">Reference proteome</keyword>
<dbReference type="InterPro" id="IPR010982">
    <property type="entry name" value="Lambda_DNA-bd_dom_sf"/>
</dbReference>
<dbReference type="GO" id="GO:0003677">
    <property type="term" value="F:DNA binding"/>
    <property type="evidence" value="ECO:0007669"/>
    <property type="project" value="InterPro"/>
</dbReference>
<dbReference type="eggNOG" id="COG1396">
    <property type="taxonomic scope" value="Bacteria"/>
</dbReference>
<dbReference type="CDD" id="cd00093">
    <property type="entry name" value="HTH_XRE"/>
    <property type="match status" value="1"/>
</dbReference>
<accession>B4RFU3</accession>
<dbReference type="HOGENOM" id="CLU_140214_0_0_5"/>
<dbReference type="Pfam" id="PF13560">
    <property type="entry name" value="HTH_31"/>
    <property type="match status" value="1"/>
</dbReference>
<evidence type="ECO:0000259" key="1">
    <source>
        <dbReference type="PROSITE" id="PS50943"/>
    </source>
</evidence>
<dbReference type="OrthoDB" id="7477536at2"/>
<dbReference type="EMBL" id="CP000747">
    <property type="protein sequence ID" value="ACG78756.1"/>
    <property type="molecule type" value="Genomic_DNA"/>
</dbReference>
<dbReference type="SMART" id="SM00530">
    <property type="entry name" value="HTH_XRE"/>
    <property type="match status" value="1"/>
</dbReference>
<dbReference type="InterPro" id="IPR001387">
    <property type="entry name" value="Cro/C1-type_HTH"/>
</dbReference>